<dbReference type="SUPFAM" id="SSF56436">
    <property type="entry name" value="C-type lectin-like"/>
    <property type="match status" value="1"/>
</dbReference>
<reference evidence="1" key="1">
    <citation type="journal article" date="2023" name="PLoS Negl. Trop. Dis.">
        <title>A genome sequence for Biomphalaria pfeifferi, the major vector snail for the human-infecting parasite Schistosoma mansoni.</title>
        <authorList>
            <person name="Bu L."/>
            <person name="Lu L."/>
            <person name="Laidemitt M.R."/>
            <person name="Zhang S.M."/>
            <person name="Mutuku M."/>
            <person name="Mkoji G."/>
            <person name="Steinauer M."/>
            <person name="Loker E.S."/>
        </authorList>
    </citation>
    <scope>NUCLEOTIDE SEQUENCE</scope>
    <source>
        <strain evidence="1">KasaAsao</strain>
    </source>
</reference>
<dbReference type="AlphaFoldDB" id="A0AAD8BW24"/>
<dbReference type="InterPro" id="IPR016187">
    <property type="entry name" value="CTDL_fold"/>
</dbReference>
<feature type="non-terminal residue" evidence="1">
    <location>
        <position position="1"/>
    </location>
</feature>
<accession>A0AAD8BW24</accession>
<keyword evidence="2" id="KW-1185">Reference proteome</keyword>
<organism evidence="1 2">
    <name type="scientific">Biomphalaria pfeifferi</name>
    <name type="common">Bloodfluke planorb</name>
    <name type="synonym">Freshwater snail</name>
    <dbReference type="NCBI Taxonomy" id="112525"/>
    <lineage>
        <taxon>Eukaryota</taxon>
        <taxon>Metazoa</taxon>
        <taxon>Spiralia</taxon>
        <taxon>Lophotrochozoa</taxon>
        <taxon>Mollusca</taxon>
        <taxon>Gastropoda</taxon>
        <taxon>Heterobranchia</taxon>
        <taxon>Euthyneura</taxon>
        <taxon>Panpulmonata</taxon>
        <taxon>Hygrophila</taxon>
        <taxon>Lymnaeoidea</taxon>
        <taxon>Planorbidae</taxon>
        <taxon>Biomphalaria</taxon>
    </lineage>
</organism>
<name>A0AAD8BW24_BIOPF</name>
<protein>
    <submittedName>
        <fullName evidence="1">C-type lectin-related protein 3</fullName>
    </submittedName>
</protein>
<evidence type="ECO:0000313" key="2">
    <source>
        <dbReference type="Proteomes" id="UP001233172"/>
    </source>
</evidence>
<dbReference type="Gene3D" id="3.10.100.10">
    <property type="entry name" value="Mannose-Binding Protein A, subunit A"/>
    <property type="match status" value="1"/>
</dbReference>
<reference evidence="1" key="2">
    <citation type="submission" date="2023-04" db="EMBL/GenBank/DDBJ databases">
        <authorList>
            <person name="Bu L."/>
            <person name="Lu L."/>
            <person name="Laidemitt M.R."/>
            <person name="Zhang S.M."/>
            <person name="Mutuku M."/>
            <person name="Mkoji G."/>
            <person name="Steinauer M."/>
            <person name="Loker E.S."/>
        </authorList>
    </citation>
    <scope>NUCLEOTIDE SEQUENCE</scope>
    <source>
        <strain evidence="1">KasaAsao</strain>
        <tissue evidence="1">Whole Snail</tissue>
    </source>
</reference>
<dbReference type="Proteomes" id="UP001233172">
    <property type="component" value="Unassembled WGS sequence"/>
</dbReference>
<dbReference type="EMBL" id="JASAOG010000029">
    <property type="protein sequence ID" value="KAK0061630.1"/>
    <property type="molecule type" value="Genomic_DNA"/>
</dbReference>
<sequence length="62" mass="7168">LGAHLMTLKTRDKWNLLTTNNVGSKELYIGLTDYVTEGIFRWQDDNSISNPMSSIQSFFRKD</sequence>
<comment type="caution">
    <text evidence="1">The sequence shown here is derived from an EMBL/GenBank/DDBJ whole genome shotgun (WGS) entry which is preliminary data.</text>
</comment>
<gene>
    <name evidence="1" type="ORF">Bpfe_009012</name>
</gene>
<dbReference type="InterPro" id="IPR016186">
    <property type="entry name" value="C-type_lectin-like/link_sf"/>
</dbReference>
<proteinExistence type="predicted"/>
<evidence type="ECO:0000313" key="1">
    <source>
        <dbReference type="EMBL" id="KAK0061630.1"/>
    </source>
</evidence>